<dbReference type="NCBIfam" id="TIGR00768">
    <property type="entry name" value="rimK_fam"/>
    <property type="match status" value="1"/>
</dbReference>
<dbReference type="Proteomes" id="UP000464378">
    <property type="component" value="Chromosome"/>
</dbReference>
<dbReference type="AlphaFoldDB" id="A0A6C2YQV6"/>
<organism evidence="6">
    <name type="scientific">Tuwongella immobilis</name>
    <dbReference type="NCBI Taxonomy" id="692036"/>
    <lineage>
        <taxon>Bacteria</taxon>
        <taxon>Pseudomonadati</taxon>
        <taxon>Planctomycetota</taxon>
        <taxon>Planctomycetia</taxon>
        <taxon>Gemmatales</taxon>
        <taxon>Gemmataceae</taxon>
        <taxon>Tuwongella</taxon>
    </lineage>
</organism>
<evidence type="ECO:0000256" key="4">
    <source>
        <dbReference type="PROSITE-ProRule" id="PRU00409"/>
    </source>
</evidence>
<dbReference type="Gene3D" id="3.40.50.20">
    <property type="match status" value="1"/>
</dbReference>
<keyword evidence="3 4" id="KW-0067">ATP-binding</keyword>
<keyword evidence="2 4" id="KW-0547">Nucleotide-binding</keyword>
<dbReference type="GO" id="GO:0009432">
    <property type="term" value="P:SOS response"/>
    <property type="evidence" value="ECO:0007669"/>
    <property type="project" value="TreeGrafter"/>
</dbReference>
<dbReference type="RefSeq" id="WP_162658450.1">
    <property type="nucleotide sequence ID" value="NZ_LR593887.1"/>
</dbReference>
<dbReference type="GO" id="GO:0005737">
    <property type="term" value="C:cytoplasm"/>
    <property type="evidence" value="ECO:0007669"/>
    <property type="project" value="TreeGrafter"/>
</dbReference>
<name>A0A6C2YQV6_9BACT</name>
<evidence type="ECO:0000313" key="6">
    <source>
        <dbReference type="EMBL" id="VIP03375.1"/>
    </source>
</evidence>
<dbReference type="GO" id="GO:0005524">
    <property type="term" value="F:ATP binding"/>
    <property type="evidence" value="ECO:0007669"/>
    <property type="project" value="UniProtKB-UniRule"/>
</dbReference>
<keyword evidence="1" id="KW-0479">Metal-binding</keyword>
<dbReference type="InParanoid" id="A0A6C2YQV6"/>
<dbReference type="PANTHER" id="PTHR21621:SF0">
    <property type="entry name" value="BETA-CITRYLGLUTAMATE SYNTHASE B-RELATED"/>
    <property type="match status" value="1"/>
</dbReference>
<dbReference type="InterPro" id="IPR013651">
    <property type="entry name" value="ATP-grasp_RimK-type"/>
</dbReference>
<keyword evidence="6" id="KW-0436">Ligase</keyword>
<protein>
    <recommendedName>
        <fullName evidence="5">ATP-grasp domain-containing protein</fullName>
    </recommendedName>
</protein>
<feature type="domain" description="ATP-grasp" evidence="5">
    <location>
        <begin position="101"/>
        <end position="282"/>
    </location>
</feature>
<dbReference type="PANTHER" id="PTHR21621">
    <property type="entry name" value="RIBOSOMAL PROTEIN S6 MODIFICATION PROTEIN"/>
    <property type="match status" value="1"/>
</dbReference>
<evidence type="ECO:0000256" key="1">
    <source>
        <dbReference type="ARBA" id="ARBA00022723"/>
    </source>
</evidence>
<sequence length="289" mass="31679">MQVGILSGGTGWHVRDLQRAATLRGDSCHVLDFRHLANGWGRARLEPFEPLDAIIVRTMPPGSLEQVVVRMDMLHVAESLGIPVLNPARSLEICIDKYLACIRMLHHGLRVPSTLVAQRSDEAMIAFEQLGSDVIVKPLFGSEGRGMMRISDPDLAWRTFRAIERTQSILYLQEFIPNPGWDLRIFLIGETVVGAMRRYARAGWRTNVAQGGEPIAVVPEPEAVELAKQAAQAVGTWVAGVDLLPDGQGGWYLLEVNAVPGWRALAPTCGVDVASAILAELHQRLGKCP</sequence>
<dbReference type="EMBL" id="LR593887">
    <property type="protein sequence ID" value="VTS04122.1"/>
    <property type="molecule type" value="Genomic_DNA"/>
</dbReference>
<dbReference type="KEGG" id="tim:GMBLW1_05850"/>
<dbReference type="EMBL" id="LR586016">
    <property type="protein sequence ID" value="VIP03375.1"/>
    <property type="molecule type" value="Genomic_DNA"/>
</dbReference>
<keyword evidence="7" id="KW-1185">Reference proteome</keyword>
<proteinExistence type="predicted"/>
<dbReference type="InterPro" id="IPR013815">
    <property type="entry name" value="ATP_grasp_subdomain_1"/>
</dbReference>
<gene>
    <name evidence="6" type="ORF">GMBLW1_05850</name>
</gene>
<dbReference type="PROSITE" id="PS50975">
    <property type="entry name" value="ATP_GRASP"/>
    <property type="match status" value="1"/>
</dbReference>
<dbReference type="GO" id="GO:0046872">
    <property type="term" value="F:metal ion binding"/>
    <property type="evidence" value="ECO:0007669"/>
    <property type="project" value="UniProtKB-KW"/>
</dbReference>
<dbReference type="InterPro" id="IPR004666">
    <property type="entry name" value="Rp_bS6_RimK/Lys_biosynth_LsyX"/>
</dbReference>
<evidence type="ECO:0000259" key="5">
    <source>
        <dbReference type="PROSITE" id="PS50975"/>
    </source>
</evidence>
<evidence type="ECO:0000256" key="2">
    <source>
        <dbReference type="ARBA" id="ARBA00022741"/>
    </source>
</evidence>
<dbReference type="Gene3D" id="3.30.1490.20">
    <property type="entry name" value="ATP-grasp fold, A domain"/>
    <property type="match status" value="1"/>
</dbReference>
<accession>A0A6C2YQV6</accession>
<dbReference type="InterPro" id="IPR011761">
    <property type="entry name" value="ATP-grasp"/>
</dbReference>
<evidence type="ECO:0000313" key="7">
    <source>
        <dbReference type="Proteomes" id="UP000464378"/>
    </source>
</evidence>
<dbReference type="GO" id="GO:0018169">
    <property type="term" value="F:ribosomal S6-glutamic acid ligase activity"/>
    <property type="evidence" value="ECO:0007669"/>
    <property type="project" value="TreeGrafter"/>
</dbReference>
<dbReference type="Pfam" id="PF08443">
    <property type="entry name" value="RimK"/>
    <property type="match status" value="1"/>
</dbReference>
<dbReference type="SUPFAM" id="SSF56059">
    <property type="entry name" value="Glutathione synthetase ATP-binding domain-like"/>
    <property type="match status" value="1"/>
</dbReference>
<reference evidence="6" key="1">
    <citation type="submission" date="2019-04" db="EMBL/GenBank/DDBJ databases">
        <authorList>
            <consortium name="Science for Life Laboratories"/>
        </authorList>
    </citation>
    <scope>NUCLEOTIDE SEQUENCE</scope>
    <source>
        <strain evidence="6">MBLW1</strain>
    </source>
</reference>
<evidence type="ECO:0000256" key="3">
    <source>
        <dbReference type="ARBA" id="ARBA00022840"/>
    </source>
</evidence>
<dbReference type="Gene3D" id="3.30.470.20">
    <property type="entry name" value="ATP-grasp fold, B domain"/>
    <property type="match status" value="1"/>
</dbReference>